<sequence>MSKFVGRCPENSTDCYRYIAPWEIADVVLTVPFYCFHISVTIFIFRQIYAGAPYFQSAFYRLFAVLSIADILHSTNIQLTVRLFSYGIFLRFWEWSSPFLANPGYLASAYCSYVQFFIHTLMAINRFTAFAYSQQYGKMWHPRRVKWMILVIVILPLFFMSFRFPAEAEFFYVAPNQMGDHYKNQQLYFFAGLTSALLSLFTSLTSFILEIAAIAAFRRHARLYPISNQQNHDLRLLFCSIIMLIGQSLYTAFYCTVIYAAIIKNPSIVGFAQQHVIWILDIFCLSGPVCLMLSSRVIRSLYLDFYRIRKIKSHIIVEMTTSAPNRIHPQ</sequence>
<comment type="caution">
    <text evidence="7">The sequence shown here is derived from an EMBL/GenBank/DDBJ whole genome shotgun (WGS) entry which is preliminary data.</text>
</comment>
<evidence type="ECO:0000256" key="3">
    <source>
        <dbReference type="ARBA" id="ARBA00022692"/>
    </source>
</evidence>
<name>A0AAD4MPZ0_9BILA</name>
<evidence type="ECO:0000313" key="8">
    <source>
        <dbReference type="Proteomes" id="UP001201812"/>
    </source>
</evidence>
<feature type="transmembrane region" description="Helical" evidence="6">
    <location>
        <begin position="27"/>
        <end position="46"/>
    </location>
</feature>
<reference evidence="7" key="1">
    <citation type="submission" date="2022-01" db="EMBL/GenBank/DDBJ databases">
        <title>Genome Sequence Resource for Two Populations of Ditylenchus destructor, the Migratory Endoparasitic Phytonematode.</title>
        <authorList>
            <person name="Zhang H."/>
            <person name="Lin R."/>
            <person name="Xie B."/>
        </authorList>
    </citation>
    <scope>NUCLEOTIDE SEQUENCE</scope>
    <source>
        <strain evidence="7">BazhouSP</strain>
    </source>
</reference>
<dbReference type="Gene3D" id="1.20.1070.10">
    <property type="entry name" value="Rhodopsin 7-helix transmembrane proteins"/>
    <property type="match status" value="1"/>
</dbReference>
<dbReference type="Pfam" id="PF02118">
    <property type="entry name" value="Srg"/>
    <property type="match status" value="1"/>
</dbReference>
<comment type="similarity">
    <text evidence="2 6">Belongs to the nematode receptor-like protein srg family.</text>
</comment>
<dbReference type="GO" id="GO:0004888">
    <property type="term" value="F:transmembrane signaling receptor activity"/>
    <property type="evidence" value="ECO:0007669"/>
    <property type="project" value="InterPro"/>
</dbReference>
<dbReference type="InterPro" id="IPR051119">
    <property type="entry name" value="Nematode_SR-like"/>
</dbReference>
<evidence type="ECO:0000313" key="7">
    <source>
        <dbReference type="EMBL" id="KAI1702196.1"/>
    </source>
</evidence>
<dbReference type="SUPFAM" id="SSF81321">
    <property type="entry name" value="Family A G protein-coupled receptor-like"/>
    <property type="match status" value="1"/>
</dbReference>
<dbReference type="Proteomes" id="UP001201812">
    <property type="component" value="Unassembled WGS sequence"/>
</dbReference>
<feature type="transmembrane region" description="Helical" evidence="6">
    <location>
        <begin position="104"/>
        <end position="124"/>
    </location>
</feature>
<dbReference type="PANTHER" id="PTHR31627">
    <property type="entry name" value="SERPENTINE RECEPTOR CLASS GAMMA-RELATED"/>
    <property type="match status" value="1"/>
</dbReference>
<comment type="subcellular location">
    <subcellularLocation>
        <location evidence="1">Membrane</location>
        <topology evidence="1">Multi-pass membrane protein</topology>
    </subcellularLocation>
</comment>
<dbReference type="GO" id="GO:0016020">
    <property type="term" value="C:membrane"/>
    <property type="evidence" value="ECO:0007669"/>
    <property type="project" value="UniProtKB-SubCell"/>
</dbReference>
<protein>
    <recommendedName>
        <fullName evidence="6">Serpentine receptor class gamma</fullName>
    </recommendedName>
</protein>
<dbReference type="AlphaFoldDB" id="A0AAD4MPZ0"/>
<feature type="transmembrane region" description="Helical" evidence="6">
    <location>
        <begin position="236"/>
        <end position="263"/>
    </location>
</feature>
<gene>
    <name evidence="7" type="ORF">DdX_15611</name>
</gene>
<keyword evidence="8" id="KW-1185">Reference proteome</keyword>
<evidence type="ECO:0000256" key="5">
    <source>
        <dbReference type="ARBA" id="ARBA00023136"/>
    </source>
</evidence>
<evidence type="ECO:0000256" key="4">
    <source>
        <dbReference type="ARBA" id="ARBA00022989"/>
    </source>
</evidence>
<dbReference type="InterPro" id="IPR000609">
    <property type="entry name" value="7TM_GPCR_serpentine_rcpt_Srg"/>
</dbReference>
<comment type="caution">
    <text evidence="6">Lacks conserved residue(s) required for the propagation of feature annotation.</text>
</comment>
<evidence type="ECO:0000256" key="2">
    <source>
        <dbReference type="ARBA" id="ARBA00005692"/>
    </source>
</evidence>
<feature type="transmembrane region" description="Helical" evidence="6">
    <location>
        <begin position="186"/>
        <end position="215"/>
    </location>
</feature>
<dbReference type="GO" id="GO:0007606">
    <property type="term" value="P:sensory perception of chemical stimulus"/>
    <property type="evidence" value="ECO:0007669"/>
    <property type="project" value="UniProtKB-UniRule"/>
</dbReference>
<evidence type="ECO:0000256" key="6">
    <source>
        <dbReference type="RuleBase" id="RU280813"/>
    </source>
</evidence>
<organism evidence="7 8">
    <name type="scientific">Ditylenchus destructor</name>
    <dbReference type="NCBI Taxonomy" id="166010"/>
    <lineage>
        <taxon>Eukaryota</taxon>
        <taxon>Metazoa</taxon>
        <taxon>Ecdysozoa</taxon>
        <taxon>Nematoda</taxon>
        <taxon>Chromadorea</taxon>
        <taxon>Rhabditida</taxon>
        <taxon>Tylenchina</taxon>
        <taxon>Tylenchomorpha</taxon>
        <taxon>Sphaerularioidea</taxon>
        <taxon>Anguinidae</taxon>
        <taxon>Anguininae</taxon>
        <taxon>Ditylenchus</taxon>
    </lineage>
</organism>
<keyword evidence="4 6" id="KW-1133">Transmembrane helix</keyword>
<feature type="transmembrane region" description="Helical" evidence="6">
    <location>
        <begin position="145"/>
        <end position="166"/>
    </location>
</feature>
<keyword evidence="3 6" id="KW-0812">Transmembrane</keyword>
<feature type="transmembrane region" description="Helical" evidence="6">
    <location>
        <begin position="275"/>
        <end position="293"/>
    </location>
</feature>
<dbReference type="EMBL" id="JAKKPZ010000103">
    <property type="protein sequence ID" value="KAI1702196.1"/>
    <property type="molecule type" value="Genomic_DNA"/>
</dbReference>
<evidence type="ECO:0000256" key="1">
    <source>
        <dbReference type="ARBA" id="ARBA00004141"/>
    </source>
</evidence>
<proteinExistence type="inferred from homology"/>
<accession>A0AAD4MPZ0</accession>
<keyword evidence="5 6" id="KW-0472">Membrane</keyword>